<keyword evidence="2" id="KW-1185">Reference proteome</keyword>
<dbReference type="Proteomes" id="UP001497453">
    <property type="component" value="Chromosome 10"/>
</dbReference>
<evidence type="ECO:0000313" key="2">
    <source>
        <dbReference type="Proteomes" id="UP001497453"/>
    </source>
</evidence>
<evidence type="ECO:0000313" key="1">
    <source>
        <dbReference type="EMBL" id="CAL1697730.1"/>
    </source>
</evidence>
<name>A0ABP1CPW5_9APHY</name>
<accession>A0ABP1CPW5</accession>
<sequence length="105" mass="11480">MKPTRIVLTNVPTPIHIYTPNEALRYSRFKAFLRFSIPPPPGAAPRLTALLDAVTATLVLFVFAATFEVESPGPSGDGDVRRVALFSDESEEAESEFESVLDAEN</sequence>
<reference evidence="2" key="1">
    <citation type="submission" date="2024-04" db="EMBL/GenBank/DDBJ databases">
        <authorList>
            <person name="Shaw F."/>
            <person name="Minotto A."/>
        </authorList>
    </citation>
    <scope>NUCLEOTIDE SEQUENCE [LARGE SCALE GENOMIC DNA]</scope>
</reference>
<organism evidence="1 2">
    <name type="scientific">Somion occarium</name>
    <dbReference type="NCBI Taxonomy" id="3059160"/>
    <lineage>
        <taxon>Eukaryota</taxon>
        <taxon>Fungi</taxon>
        <taxon>Dikarya</taxon>
        <taxon>Basidiomycota</taxon>
        <taxon>Agaricomycotina</taxon>
        <taxon>Agaricomycetes</taxon>
        <taxon>Polyporales</taxon>
        <taxon>Cerrenaceae</taxon>
        <taxon>Somion</taxon>
    </lineage>
</organism>
<protein>
    <submittedName>
        <fullName evidence="1">Uncharacterized protein</fullName>
    </submittedName>
</protein>
<gene>
    <name evidence="1" type="ORF">GFSPODELE1_LOCUS1821</name>
</gene>
<dbReference type="EMBL" id="OZ037953">
    <property type="protein sequence ID" value="CAL1697730.1"/>
    <property type="molecule type" value="Genomic_DNA"/>
</dbReference>
<proteinExistence type="predicted"/>